<evidence type="ECO:0000313" key="2">
    <source>
        <dbReference type="Proteomes" id="UP001151529"/>
    </source>
</evidence>
<evidence type="ECO:0000313" key="1">
    <source>
        <dbReference type="EMBL" id="KAJ6751967.1"/>
    </source>
</evidence>
<protein>
    <submittedName>
        <fullName evidence="1">Uncharacterized protein</fullName>
    </submittedName>
</protein>
<dbReference type="OrthoDB" id="10541475at2759"/>
<dbReference type="AlphaFoldDB" id="A0A9Q0VNS4"/>
<reference evidence="1" key="2">
    <citation type="journal article" date="2023" name="Int. J. Mol. Sci.">
        <title>De Novo Assembly and Annotation of 11 Diverse Shrub Willow (Salix) Genomes Reveals Novel Gene Organization in Sex-Linked Regions.</title>
        <authorList>
            <person name="Hyden B."/>
            <person name="Feng K."/>
            <person name="Yates T.B."/>
            <person name="Jawdy S."/>
            <person name="Cereghino C."/>
            <person name="Smart L.B."/>
            <person name="Muchero W."/>
        </authorList>
    </citation>
    <scope>NUCLEOTIDE SEQUENCE [LARGE SCALE GENOMIC DNA]</scope>
    <source>
        <tissue evidence="1">Shoot tip</tissue>
    </source>
</reference>
<accession>A0A9Q0VNS4</accession>
<keyword evidence="2" id="KW-1185">Reference proteome</keyword>
<reference evidence="1" key="1">
    <citation type="submission" date="2022-11" db="EMBL/GenBank/DDBJ databases">
        <authorList>
            <person name="Hyden B.L."/>
            <person name="Feng K."/>
            <person name="Yates T."/>
            <person name="Jawdy S."/>
            <person name="Smart L.B."/>
            <person name="Muchero W."/>
        </authorList>
    </citation>
    <scope>NUCLEOTIDE SEQUENCE</scope>
    <source>
        <tissue evidence="1">Shoot tip</tissue>
    </source>
</reference>
<gene>
    <name evidence="1" type="ORF">OIU85_002390</name>
</gene>
<dbReference type="EMBL" id="JAPFFL010000001">
    <property type="protein sequence ID" value="KAJ6751967.1"/>
    <property type="molecule type" value="Genomic_DNA"/>
</dbReference>
<proteinExistence type="predicted"/>
<organism evidence="1 2">
    <name type="scientific">Salix viminalis</name>
    <name type="common">Common osier</name>
    <name type="synonym">Basket willow</name>
    <dbReference type="NCBI Taxonomy" id="40686"/>
    <lineage>
        <taxon>Eukaryota</taxon>
        <taxon>Viridiplantae</taxon>
        <taxon>Streptophyta</taxon>
        <taxon>Embryophyta</taxon>
        <taxon>Tracheophyta</taxon>
        <taxon>Spermatophyta</taxon>
        <taxon>Magnoliopsida</taxon>
        <taxon>eudicotyledons</taxon>
        <taxon>Gunneridae</taxon>
        <taxon>Pentapetalae</taxon>
        <taxon>rosids</taxon>
        <taxon>fabids</taxon>
        <taxon>Malpighiales</taxon>
        <taxon>Salicaceae</taxon>
        <taxon>Saliceae</taxon>
        <taxon>Salix</taxon>
    </lineage>
</organism>
<sequence length="206" mass="23896">MSFDDISSSIPSNNVFRLMGSSSANDGNQKLCEAPLKPCSASIVIFDNKKVRERLHGLCYTAQCWLSSQWHKEFSTFMEMFCSGNRKMVKYDFSLERKYAWGWLEVGIRFSYAAQLRDISKRVGFEYIYDWHIFRLEITSDAGPFHQLPNFVLSWCLGMFYNYLVSFATSTPHMFYSLSWKKNLIQPSPSIISVAKYCAKKLPQDC</sequence>
<name>A0A9Q0VNS4_SALVM</name>
<dbReference type="Proteomes" id="UP001151529">
    <property type="component" value="Chromosome 16"/>
</dbReference>
<comment type="caution">
    <text evidence="1">The sequence shown here is derived from an EMBL/GenBank/DDBJ whole genome shotgun (WGS) entry which is preliminary data.</text>
</comment>